<feature type="domain" description="Gelsolin-like" evidence="4">
    <location>
        <begin position="391"/>
        <end position="453"/>
    </location>
</feature>
<dbReference type="Pfam" id="PF08033">
    <property type="entry name" value="Sec23_BS"/>
    <property type="match status" value="1"/>
</dbReference>
<dbReference type="Gene3D" id="3.40.50.410">
    <property type="entry name" value="von Willebrand factor, type A domain"/>
    <property type="match status" value="1"/>
</dbReference>
<protein>
    <submittedName>
        <fullName evidence="8">Uncharacterized protein</fullName>
    </submittedName>
</protein>
<dbReference type="SUPFAM" id="SSF53300">
    <property type="entry name" value="vWA-like"/>
    <property type="match status" value="1"/>
</dbReference>
<dbReference type="PANTHER" id="PTHR13803:SF4">
    <property type="entry name" value="SECRETORY 24CD, ISOFORM C"/>
    <property type="match status" value="1"/>
</dbReference>
<dbReference type="EMBL" id="JAWZYT010002535">
    <property type="protein sequence ID" value="KAK4303748.1"/>
    <property type="molecule type" value="Genomic_DNA"/>
</dbReference>
<dbReference type="AlphaFoldDB" id="A0AAE1P8K7"/>
<dbReference type="Pfam" id="PF04815">
    <property type="entry name" value="Sec23_helical"/>
    <property type="match status" value="1"/>
</dbReference>
<organism evidence="8 9">
    <name type="scientific">Petrolisthes manimaculis</name>
    <dbReference type="NCBI Taxonomy" id="1843537"/>
    <lineage>
        <taxon>Eukaryota</taxon>
        <taxon>Metazoa</taxon>
        <taxon>Ecdysozoa</taxon>
        <taxon>Arthropoda</taxon>
        <taxon>Crustacea</taxon>
        <taxon>Multicrustacea</taxon>
        <taxon>Malacostraca</taxon>
        <taxon>Eumalacostraca</taxon>
        <taxon>Eucarida</taxon>
        <taxon>Decapoda</taxon>
        <taxon>Pleocyemata</taxon>
        <taxon>Anomura</taxon>
        <taxon>Galatheoidea</taxon>
        <taxon>Porcellanidae</taxon>
        <taxon>Petrolisthes</taxon>
    </lineage>
</organism>
<dbReference type="InterPro" id="IPR006896">
    <property type="entry name" value="Sec23/24_trunk_dom"/>
</dbReference>
<evidence type="ECO:0000256" key="1">
    <source>
        <dbReference type="ARBA" id="ARBA00004299"/>
    </source>
</evidence>
<dbReference type="InterPro" id="IPR050550">
    <property type="entry name" value="SEC23_SEC24_subfamily"/>
</dbReference>
<dbReference type="SUPFAM" id="SSF81811">
    <property type="entry name" value="Helical domain of Sec23/24"/>
    <property type="match status" value="1"/>
</dbReference>
<dbReference type="InterPro" id="IPR012990">
    <property type="entry name" value="Beta-sandwich_Sec23_24"/>
</dbReference>
<evidence type="ECO:0000259" key="6">
    <source>
        <dbReference type="Pfam" id="PF04815"/>
    </source>
</evidence>
<comment type="subcellular location">
    <subcellularLocation>
        <location evidence="1">Cytoplasmic vesicle</location>
        <location evidence="1">COPII-coated vesicle membrane</location>
        <topology evidence="1">Peripheral membrane protein</topology>
        <orientation evidence="1">Cytoplasmic side</orientation>
    </subcellularLocation>
    <subcellularLocation>
        <location evidence="2">Endoplasmic reticulum membrane</location>
        <topology evidence="2">Peripheral membrane protein</topology>
        <orientation evidence="2">Cytoplasmic side</orientation>
    </subcellularLocation>
</comment>
<dbReference type="InterPro" id="IPR006900">
    <property type="entry name" value="Sec23/24_helical_dom"/>
</dbReference>
<dbReference type="GO" id="GO:0008270">
    <property type="term" value="F:zinc ion binding"/>
    <property type="evidence" value="ECO:0007669"/>
    <property type="project" value="TreeGrafter"/>
</dbReference>
<dbReference type="Pfam" id="PF04811">
    <property type="entry name" value="Sec23_trunk"/>
    <property type="match status" value="2"/>
</dbReference>
<dbReference type="Pfam" id="PF00626">
    <property type="entry name" value="Gelsolin"/>
    <property type="match status" value="1"/>
</dbReference>
<comment type="caution">
    <text evidence="8">The sequence shown here is derived from an EMBL/GenBank/DDBJ whole genome shotgun (WGS) entry which is preliminary data.</text>
</comment>
<feature type="domain" description="Sec23/Sec24 trunk" evidence="5">
    <location>
        <begin position="135"/>
        <end position="201"/>
    </location>
</feature>
<reference evidence="8" key="1">
    <citation type="submission" date="2023-11" db="EMBL/GenBank/DDBJ databases">
        <title>Genome assemblies of two species of porcelain crab, Petrolisthes cinctipes and Petrolisthes manimaculis (Anomura: Porcellanidae).</title>
        <authorList>
            <person name="Angst P."/>
        </authorList>
    </citation>
    <scope>NUCLEOTIDE SEQUENCE</scope>
    <source>
        <strain evidence="8">PB745_02</strain>
        <tissue evidence="8">Gill</tissue>
    </source>
</reference>
<dbReference type="InterPro" id="IPR036465">
    <property type="entry name" value="vWFA_dom_sf"/>
</dbReference>
<dbReference type="Gene3D" id="3.40.20.10">
    <property type="entry name" value="Severin"/>
    <property type="match status" value="1"/>
</dbReference>
<dbReference type="PANTHER" id="PTHR13803">
    <property type="entry name" value="SEC24-RELATED PROTEIN"/>
    <property type="match status" value="1"/>
</dbReference>
<evidence type="ECO:0000259" key="7">
    <source>
        <dbReference type="Pfam" id="PF08033"/>
    </source>
</evidence>
<dbReference type="GO" id="GO:0006886">
    <property type="term" value="P:intracellular protein transport"/>
    <property type="evidence" value="ECO:0007669"/>
    <property type="project" value="InterPro"/>
</dbReference>
<dbReference type="GO" id="GO:0000149">
    <property type="term" value="F:SNARE binding"/>
    <property type="evidence" value="ECO:0007669"/>
    <property type="project" value="TreeGrafter"/>
</dbReference>
<keyword evidence="9" id="KW-1185">Reference proteome</keyword>
<evidence type="ECO:0000259" key="5">
    <source>
        <dbReference type="Pfam" id="PF04811"/>
    </source>
</evidence>
<evidence type="ECO:0000259" key="4">
    <source>
        <dbReference type="Pfam" id="PF00626"/>
    </source>
</evidence>
<evidence type="ECO:0000256" key="3">
    <source>
        <dbReference type="ARBA" id="ARBA00023329"/>
    </source>
</evidence>
<dbReference type="InterPro" id="IPR007123">
    <property type="entry name" value="Gelsolin-like_dom"/>
</dbReference>
<dbReference type="Proteomes" id="UP001292094">
    <property type="component" value="Unassembled WGS sequence"/>
</dbReference>
<feature type="domain" description="Sec23/Sec24 helical" evidence="6">
    <location>
        <begin position="332"/>
        <end position="387"/>
    </location>
</feature>
<keyword evidence="3" id="KW-0968">Cytoplasmic vesicle</keyword>
<dbReference type="GO" id="GO:0090110">
    <property type="term" value="P:COPII-coated vesicle cargo loading"/>
    <property type="evidence" value="ECO:0007669"/>
    <property type="project" value="TreeGrafter"/>
</dbReference>
<evidence type="ECO:0000313" key="8">
    <source>
        <dbReference type="EMBL" id="KAK4303748.1"/>
    </source>
</evidence>
<proteinExistence type="predicted"/>
<dbReference type="InterPro" id="IPR036175">
    <property type="entry name" value="Sec23/24_helical_dom_sf"/>
</dbReference>
<gene>
    <name evidence="8" type="ORF">Pmani_024259</name>
</gene>
<dbReference type="GO" id="GO:0070971">
    <property type="term" value="C:endoplasmic reticulum exit site"/>
    <property type="evidence" value="ECO:0007669"/>
    <property type="project" value="TreeGrafter"/>
</dbReference>
<feature type="domain" description="Sec23/Sec24 trunk" evidence="5">
    <location>
        <begin position="54"/>
        <end position="124"/>
    </location>
</feature>
<dbReference type="InterPro" id="IPR036180">
    <property type="entry name" value="Gelsolin-like_dom_sf"/>
</dbReference>
<dbReference type="GO" id="GO:0030127">
    <property type="term" value="C:COPII vesicle coat"/>
    <property type="evidence" value="ECO:0007669"/>
    <property type="project" value="InterPro"/>
</dbReference>
<dbReference type="Gene3D" id="2.60.40.1670">
    <property type="entry name" value="beta-sandwich domain of Sec23/24"/>
    <property type="match status" value="1"/>
</dbReference>
<sequence length="522" mass="59376">MQQLSGLHELIHAVPGWRTNEYTSFAESREPVELCRGTYEFTVAANYCRGKELPKEPAYIFVMETSQRIMQREVLPLLCKNMREVLKFLPRDIVNGKAARRSVMKVGFITYDDTVSYYKLGGDEPIKCSECDRDADEMLCNITEELVDGGCSVDLYMFTENYVDLATIGQLAKLTGGQCYKYTYFRAQKDGFRFLNDLKDNVGRNIVFDAVMRVRTSYELRPGTFFGNLSLTEDSDKVSFATLDSSKTIAVELHHAVKKIERDVVYVQVACLFTSCGGQRRLRIFNLTLSVAKEMNEVYNNCDLDTMMNYLSKESIVRILETSPTKNCFQGTSPVEEIVLPETLKLMPLYICGLIKSPALSGAYDMGCDERSYQIYLLASMSTENSVISGLPTALRASYEELKKSEAYLLENAEIIFLWIGVNIQSAWLLNVFGVKDLNQVKSTISELPERDNSTSQRIRKWIGSIRTQRGKHMELVLVLGSKGKTEVTLRKLLIEDKSARQEFGYHEFAHHINNNIRAMLM</sequence>
<dbReference type="SUPFAM" id="SSF82754">
    <property type="entry name" value="C-terminal, gelsolin-like domain of Sec23/24"/>
    <property type="match status" value="1"/>
</dbReference>
<feature type="domain" description="Sec23/Sec24 beta-sandwich" evidence="7">
    <location>
        <begin position="208"/>
        <end position="291"/>
    </location>
</feature>
<evidence type="ECO:0000256" key="2">
    <source>
        <dbReference type="ARBA" id="ARBA00004397"/>
    </source>
</evidence>
<dbReference type="InterPro" id="IPR029006">
    <property type="entry name" value="ADF-H/Gelsolin-like_dom_sf"/>
</dbReference>
<name>A0AAE1P8K7_9EUCA</name>
<accession>A0AAE1P8K7</accession>
<evidence type="ECO:0000313" key="9">
    <source>
        <dbReference type="Proteomes" id="UP001292094"/>
    </source>
</evidence>
<dbReference type="SUPFAM" id="SSF81995">
    <property type="entry name" value="beta-sandwich domain of Sec23/24"/>
    <property type="match status" value="1"/>
</dbReference>
<dbReference type="GO" id="GO:0005789">
    <property type="term" value="C:endoplasmic reticulum membrane"/>
    <property type="evidence" value="ECO:0007669"/>
    <property type="project" value="UniProtKB-SubCell"/>
</dbReference>